<dbReference type="PANTHER" id="PTHR47997">
    <property type="entry name" value="MYB DOMAIN PROTEIN 55"/>
    <property type="match status" value="1"/>
</dbReference>
<evidence type="ECO:0000256" key="5">
    <source>
        <dbReference type="ARBA" id="ARBA00023159"/>
    </source>
</evidence>
<evidence type="ECO:0000256" key="1">
    <source>
        <dbReference type="ARBA" id="ARBA00004123"/>
    </source>
</evidence>
<dbReference type="InterPro" id="IPR009057">
    <property type="entry name" value="Homeodomain-like_sf"/>
</dbReference>
<feature type="domain" description="Myb-like" evidence="9">
    <location>
        <begin position="63"/>
        <end position="113"/>
    </location>
</feature>
<dbReference type="InterPro" id="IPR001005">
    <property type="entry name" value="SANT/Myb"/>
</dbReference>
<evidence type="ECO:0000313" key="11">
    <source>
        <dbReference type="EMBL" id="OAY70464.1"/>
    </source>
</evidence>
<dbReference type="SUPFAM" id="SSF46689">
    <property type="entry name" value="Homeodomain-like"/>
    <property type="match status" value="1"/>
</dbReference>
<keyword evidence="6" id="KW-0804">Transcription</keyword>
<dbReference type="STRING" id="4615.A0A199V090"/>
<feature type="domain" description="HTH myb-type" evidence="10">
    <location>
        <begin position="10"/>
        <end position="62"/>
    </location>
</feature>
<comment type="caution">
    <text evidence="11">The sequence shown here is derived from an EMBL/GenBank/DDBJ whole genome shotgun (WGS) entry which is preliminary data.</text>
</comment>
<gene>
    <name evidence="11" type="ORF">ACMD2_27021</name>
</gene>
<keyword evidence="4" id="KW-0238">DNA-binding</keyword>
<comment type="subcellular location">
    <subcellularLocation>
        <location evidence="1">Nucleus</location>
    </subcellularLocation>
</comment>
<evidence type="ECO:0000313" key="12">
    <source>
        <dbReference type="Proteomes" id="UP000092600"/>
    </source>
</evidence>
<protein>
    <submittedName>
        <fullName evidence="11">Transcription factor LAF1</fullName>
    </submittedName>
</protein>
<dbReference type="EMBL" id="LSRQ01003891">
    <property type="protein sequence ID" value="OAY70464.1"/>
    <property type="molecule type" value="Genomic_DNA"/>
</dbReference>
<dbReference type="PANTHER" id="PTHR47997:SF11">
    <property type="entry name" value="TRANSCRIPTION FACTOR LAF1"/>
    <property type="match status" value="1"/>
</dbReference>
<dbReference type="InterPro" id="IPR051953">
    <property type="entry name" value="Plant_SW-associated_TFs"/>
</dbReference>
<dbReference type="AlphaFoldDB" id="A0A199V090"/>
<evidence type="ECO:0000256" key="2">
    <source>
        <dbReference type="ARBA" id="ARBA00022737"/>
    </source>
</evidence>
<feature type="region of interest" description="Disordered" evidence="8">
    <location>
        <begin position="275"/>
        <end position="294"/>
    </location>
</feature>
<feature type="domain" description="HTH myb-type" evidence="10">
    <location>
        <begin position="63"/>
        <end position="117"/>
    </location>
</feature>
<evidence type="ECO:0000256" key="7">
    <source>
        <dbReference type="ARBA" id="ARBA00023242"/>
    </source>
</evidence>
<dbReference type="PROSITE" id="PS51294">
    <property type="entry name" value="HTH_MYB"/>
    <property type="match status" value="2"/>
</dbReference>
<dbReference type="GO" id="GO:0005634">
    <property type="term" value="C:nucleus"/>
    <property type="evidence" value="ECO:0007669"/>
    <property type="project" value="UniProtKB-SubCell"/>
</dbReference>
<dbReference type="CDD" id="cd00167">
    <property type="entry name" value="SANT"/>
    <property type="match status" value="2"/>
</dbReference>
<evidence type="ECO:0000256" key="3">
    <source>
        <dbReference type="ARBA" id="ARBA00023015"/>
    </source>
</evidence>
<accession>A0A199V090</accession>
<dbReference type="Pfam" id="PF00249">
    <property type="entry name" value="Myb_DNA-binding"/>
    <property type="match status" value="2"/>
</dbReference>
<keyword evidence="7" id="KW-0539">Nucleus</keyword>
<dbReference type="SMART" id="SM00717">
    <property type="entry name" value="SANT"/>
    <property type="match status" value="2"/>
</dbReference>
<keyword evidence="2" id="KW-0677">Repeat</keyword>
<keyword evidence="5" id="KW-0010">Activator</keyword>
<organism evidence="11 12">
    <name type="scientific">Ananas comosus</name>
    <name type="common">Pineapple</name>
    <name type="synonym">Ananas ananas</name>
    <dbReference type="NCBI Taxonomy" id="4615"/>
    <lineage>
        <taxon>Eukaryota</taxon>
        <taxon>Viridiplantae</taxon>
        <taxon>Streptophyta</taxon>
        <taxon>Embryophyta</taxon>
        <taxon>Tracheophyta</taxon>
        <taxon>Spermatophyta</taxon>
        <taxon>Magnoliopsida</taxon>
        <taxon>Liliopsida</taxon>
        <taxon>Poales</taxon>
        <taxon>Bromeliaceae</taxon>
        <taxon>Bromelioideae</taxon>
        <taxon>Ananas</taxon>
    </lineage>
</organism>
<evidence type="ECO:0000259" key="9">
    <source>
        <dbReference type="PROSITE" id="PS50090"/>
    </source>
</evidence>
<dbReference type="Proteomes" id="UP000092600">
    <property type="component" value="Unassembled WGS sequence"/>
</dbReference>
<dbReference type="Gene3D" id="1.10.10.60">
    <property type="entry name" value="Homeodomain-like"/>
    <property type="match status" value="2"/>
</dbReference>
<dbReference type="FunFam" id="1.10.10.60:FF:000077">
    <property type="entry name" value="MYB transcription factor"/>
    <property type="match status" value="1"/>
</dbReference>
<dbReference type="GO" id="GO:0045893">
    <property type="term" value="P:positive regulation of DNA-templated transcription"/>
    <property type="evidence" value="ECO:0007669"/>
    <property type="project" value="UniProtKB-ARBA"/>
</dbReference>
<dbReference type="GO" id="GO:0003677">
    <property type="term" value="F:DNA binding"/>
    <property type="evidence" value="ECO:0007669"/>
    <property type="project" value="UniProtKB-KW"/>
</dbReference>
<evidence type="ECO:0000256" key="8">
    <source>
        <dbReference type="SAM" id="MobiDB-lite"/>
    </source>
</evidence>
<dbReference type="InterPro" id="IPR017930">
    <property type="entry name" value="Myb_dom"/>
</dbReference>
<dbReference type="PROSITE" id="PS50090">
    <property type="entry name" value="MYB_LIKE"/>
    <property type="match status" value="2"/>
</dbReference>
<reference evidence="11 12" key="1">
    <citation type="journal article" date="2016" name="DNA Res.">
        <title>The draft genome of MD-2 pineapple using hybrid error correction of long reads.</title>
        <authorList>
            <person name="Redwan R.M."/>
            <person name="Saidin A."/>
            <person name="Kumar S.V."/>
        </authorList>
    </citation>
    <scope>NUCLEOTIDE SEQUENCE [LARGE SCALE GENOMIC DNA]</scope>
    <source>
        <strain evidence="12">cv. MD2</strain>
        <tissue evidence="11">Leaf</tissue>
    </source>
</reference>
<keyword evidence="3" id="KW-0805">Transcription regulation</keyword>
<evidence type="ECO:0000256" key="6">
    <source>
        <dbReference type="ARBA" id="ARBA00023163"/>
    </source>
</evidence>
<proteinExistence type="predicted"/>
<sequence length="355" mass="39440">MGCRSCEKPKVNCRKGLWSPEEDRKLRDYILRYGHGCWSVVPAKAGLQRNGKSCRLRWINYLRPGVKRGTFSLQEEEIIMKLHAMLGNKWSRIAMHLPGRTDNEVKNHWNSYLKKKVLKIEGSTTPNSDSQTVRLRQYIEETNGQISASFSSDFVESSSTDSSLTATTKAGICFSDGRPQTAFPKVLFADWLAMGCANNQIVTNEEMNCQLDAISNVTVHSHDDTFCQNSTSDASEFVESSSMDSSLTNTYNAHDSGVLFTDWVFTDHVNSQSAPSANGAIDSHLDSNSNDQMLTPGPVQVDAPTTIDAIHELGGCGIYAETRSQFEPASQIQGCEFYDLFSSVDASFGNFWHEP</sequence>
<evidence type="ECO:0000259" key="10">
    <source>
        <dbReference type="PROSITE" id="PS51294"/>
    </source>
</evidence>
<evidence type="ECO:0000256" key="4">
    <source>
        <dbReference type="ARBA" id="ARBA00023125"/>
    </source>
</evidence>
<feature type="domain" description="Myb-like" evidence="9">
    <location>
        <begin position="10"/>
        <end position="62"/>
    </location>
</feature>
<name>A0A199V090_ANACO</name>